<evidence type="ECO:0000256" key="1">
    <source>
        <dbReference type="SAM" id="MobiDB-lite"/>
    </source>
</evidence>
<reference evidence="2" key="1">
    <citation type="journal article" date="2021" name="Genome Biol. Evol.">
        <title>A High-Quality Reference Genome for a Parasitic Bivalve with Doubly Uniparental Inheritance (Bivalvia: Unionida).</title>
        <authorList>
            <person name="Smith C.H."/>
        </authorList>
    </citation>
    <scope>NUCLEOTIDE SEQUENCE</scope>
    <source>
        <strain evidence="2">CHS0354</strain>
    </source>
</reference>
<feature type="non-terminal residue" evidence="2">
    <location>
        <position position="58"/>
    </location>
</feature>
<gene>
    <name evidence="2" type="ORF">CHS0354_033001</name>
</gene>
<proteinExistence type="predicted"/>
<feature type="region of interest" description="Disordered" evidence="1">
    <location>
        <begin position="1"/>
        <end position="20"/>
    </location>
</feature>
<dbReference type="AlphaFoldDB" id="A0AAE0RXD1"/>
<name>A0AAE0RXD1_9BIVA</name>
<organism evidence="2 3">
    <name type="scientific">Potamilus streckersoni</name>
    <dbReference type="NCBI Taxonomy" id="2493646"/>
    <lineage>
        <taxon>Eukaryota</taxon>
        <taxon>Metazoa</taxon>
        <taxon>Spiralia</taxon>
        <taxon>Lophotrochozoa</taxon>
        <taxon>Mollusca</taxon>
        <taxon>Bivalvia</taxon>
        <taxon>Autobranchia</taxon>
        <taxon>Heteroconchia</taxon>
        <taxon>Palaeoheterodonta</taxon>
        <taxon>Unionida</taxon>
        <taxon>Unionoidea</taxon>
        <taxon>Unionidae</taxon>
        <taxon>Ambleminae</taxon>
        <taxon>Lampsilini</taxon>
        <taxon>Potamilus</taxon>
    </lineage>
</organism>
<feature type="compositionally biased region" description="Polar residues" evidence="1">
    <location>
        <begin position="1"/>
        <end position="12"/>
    </location>
</feature>
<evidence type="ECO:0000313" key="3">
    <source>
        <dbReference type="Proteomes" id="UP001195483"/>
    </source>
</evidence>
<evidence type="ECO:0000313" key="2">
    <source>
        <dbReference type="EMBL" id="KAK3581270.1"/>
    </source>
</evidence>
<reference evidence="2" key="3">
    <citation type="submission" date="2023-05" db="EMBL/GenBank/DDBJ databases">
        <authorList>
            <person name="Smith C.H."/>
        </authorList>
    </citation>
    <scope>NUCLEOTIDE SEQUENCE</scope>
    <source>
        <strain evidence="2">CHS0354</strain>
        <tissue evidence="2">Mantle</tissue>
    </source>
</reference>
<dbReference type="EMBL" id="JAEAOA010001942">
    <property type="protein sequence ID" value="KAK3581270.1"/>
    <property type="molecule type" value="Genomic_DNA"/>
</dbReference>
<dbReference type="Proteomes" id="UP001195483">
    <property type="component" value="Unassembled WGS sequence"/>
</dbReference>
<comment type="caution">
    <text evidence="2">The sequence shown here is derived from an EMBL/GenBank/DDBJ whole genome shotgun (WGS) entry which is preliminary data.</text>
</comment>
<reference evidence="2" key="2">
    <citation type="journal article" date="2021" name="Genome Biol. Evol.">
        <title>Developing a high-quality reference genome for a parasitic bivalve with doubly uniparental inheritance (Bivalvia: Unionida).</title>
        <authorList>
            <person name="Smith C.H."/>
        </authorList>
    </citation>
    <scope>NUCLEOTIDE SEQUENCE</scope>
    <source>
        <strain evidence="2">CHS0354</strain>
        <tissue evidence="2">Mantle</tissue>
    </source>
</reference>
<sequence>MLLATQGDQNNGVDVDFPPRAGEGDAGVKLGVNFTKEQPDGIRNLCNEFLDVLIQTVD</sequence>
<accession>A0AAE0RXD1</accession>
<protein>
    <submittedName>
        <fullName evidence="2">Uncharacterized protein</fullName>
    </submittedName>
</protein>
<keyword evidence="3" id="KW-1185">Reference proteome</keyword>